<comment type="cofactor">
    <cofactor evidence="1 10 12">
        <name>heme</name>
        <dbReference type="ChEBI" id="CHEBI:30413"/>
    </cofactor>
</comment>
<dbReference type="GO" id="GO:0005829">
    <property type="term" value="C:cytosol"/>
    <property type="evidence" value="ECO:0007669"/>
    <property type="project" value="TreeGrafter"/>
</dbReference>
<feature type="binding site" evidence="13">
    <location>
        <position position="115"/>
    </location>
    <ligand>
        <name>heme</name>
        <dbReference type="ChEBI" id="CHEBI:30413"/>
    </ligand>
</feature>
<name>A0A5B7WYR9_9FLAO</name>
<dbReference type="KEGG" id="afla:FHG64_01685"/>
<dbReference type="InterPro" id="IPR002226">
    <property type="entry name" value="Catalase_haem_BS"/>
</dbReference>
<comment type="function">
    <text evidence="10">Decomposes hydrogen peroxide into water and oxygen; serves to protect cells from the toxic effects of hydrogen peroxide.</text>
</comment>
<evidence type="ECO:0000313" key="19">
    <source>
        <dbReference type="Proteomes" id="UP000309016"/>
    </source>
</evidence>
<evidence type="ECO:0000259" key="17">
    <source>
        <dbReference type="SMART" id="SM01060"/>
    </source>
</evidence>
<accession>A0A5B7WYR9</accession>
<feature type="binding site" evidence="13">
    <location>
        <position position="164"/>
    </location>
    <ligand>
        <name>heme</name>
        <dbReference type="ChEBI" id="CHEBI:30413"/>
    </ligand>
</feature>
<feature type="active site" evidence="11">
    <location>
        <position position="78"/>
    </location>
</feature>
<proteinExistence type="inferred from homology"/>
<keyword evidence="19" id="KW-1185">Reference proteome</keyword>
<dbReference type="PROSITE" id="PS00437">
    <property type="entry name" value="CATALASE_1"/>
    <property type="match status" value="1"/>
</dbReference>
<keyword evidence="4 10" id="KW-0575">Peroxidase</keyword>
<dbReference type="CDD" id="cd03132">
    <property type="entry name" value="GATase1_catalase"/>
    <property type="match status" value="1"/>
</dbReference>
<feature type="compositionally biased region" description="Basic and acidic residues" evidence="16">
    <location>
        <begin position="1"/>
        <end position="26"/>
    </location>
</feature>
<dbReference type="InterPro" id="IPR018028">
    <property type="entry name" value="Catalase"/>
</dbReference>
<evidence type="ECO:0000256" key="11">
    <source>
        <dbReference type="PIRSR" id="PIRSR038927-1"/>
    </source>
</evidence>
<evidence type="ECO:0000256" key="10">
    <source>
        <dbReference type="PIRNR" id="PIRNR038927"/>
    </source>
</evidence>
<evidence type="ECO:0000256" key="3">
    <source>
        <dbReference type="ARBA" id="ARBA00012314"/>
    </source>
</evidence>
<reference evidence="18 19" key="1">
    <citation type="submission" date="2019-06" db="EMBL/GenBank/DDBJ databases">
        <title>Complete genome sequence of Antarcticibacterium flavum KCTC 52984T from an Antarctic marine sediment.</title>
        <authorList>
            <person name="Lee Y.M."/>
            <person name="Shin S.C."/>
        </authorList>
    </citation>
    <scope>NUCLEOTIDE SEQUENCE [LARGE SCALE GENOMIC DNA]</scope>
    <source>
        <strain evidence="18 19">KCTC 52984</strain>
    </source>
</reference>
<dbReference type="OrthoDB" id="9760293at2"/>
<dbReference type="PANTHER" id="PTHR42821">
    <property type="entry name" value="CATALASE"/>
    <property type="match status" value="1"/>
</dbReference>
<keyword evidence="8 10" id="KW-0408">Iron</keyword>
<dbReference type="CDD" id="cd08155">
    <property type="entry name" value="catalase_clade_2"/>
    <property type="match status" value="1"/>
</dbReference>
<evidence type="ECO:0000256" key="13">
    <source>
        <dbReference type="PIRSR" id="PIRSR038927-3"/>
    </source>
</evidence>
<dbReference type="PROSITE" id="PS00438">
    <property type="entry name" value="CATALASE_2"/>
    <property type="match status" value="1"/>
</dbReference>
<feature type="binding site" evidence="13">
    <location>
        <position position="75"/>
    </location>
    <ligand>
        <name>heme</name>
        <dbReference type="ChEBI" id="CHEBI:30413"/>
    </ligand>
</feature>
<evidence type="ECO:0000256" key="8">
    <source>
        <dbReference type="ARBA" id="ARBA00023004"/>
    </source>
</evidence>
<keyword evidence="5 10" id="KW-0349">Heme</keyword>
<dbReference type="Pfam" id="PF06628">
    <property type="entry name" value="Catalase-rel"/>
    <property type="match status" value="1"/>
</dbReference>
<organism evidence="18 19">
    <name type="scientific">Antarcticibacterium flavum</name>
    <dbReference type="NCBI Taxonomy" id="2058175"/>
    <lineage>
        <taxon>Bacteria</taxon>
        <taxon>Pseudomonadati</taxon>
        <taxon>Bacteroidota</taxon>
        <taxon>Flavobacteriia</taxon>
        <taxon>Flavobacteriales</taxon>
        <taxon>Flavobacteriaceae</taxon>
        <taxon>Antarcticibacterium</taxon>
    </lineage>
</organism>
<evidence type="ECO:0000256" key="16">
    <source>
        <dbReference type="SAM" id="MobiDB-lite"/>
    </source>
</evidence>
<dbReference type="InterPro" id="IPR043156">
    <property type="entry name" value="Catalase_clade2_helical"/>
</dbReference>
<evidence type="ECO:0000256" key="6">
    <source>
        <dbReference type="ARBA" id="ARBA00022723"/>
    </source>
</evidence>
<dbReference type="PRINTS" id="PR00067">
    <property type="entry name" value="CATALASE"/>
</dbReference>
<dbReference type="Proteomes" id="UP000309016">
    <property type="component" value="Chromosome"/>
</dbReference>
<feature type="region of interest" description="Disordered" evidence="16">
    <location>
        <begin position="1"/>
        <end position="35"/>
    </location>
</feature>
<dbReference type="InterPro" id="IPR024708">
    <property type="entry name" value="Catalase_AS"/>
</dbReference>
<dbReference type="PROSITE" id="PS51402">
    <property type="entry name" value="CATALASE_3"/>
    <property type="match status" value="1"/>
</dbReference>
<dbReference type="InterPro" id="IPR029062">
    <property type="entry name" value="Class_I_gatase-like"/>
</dbReference>
<dbReference type="InterPro" id="IPR041399">
    <property type="entry name" value="Catalase_large_C"/>
</dbReference>
<feature type="binding site" description="axial binding residue" evidence="12">
    <location>
        <position position="365"/>
    </location>
    <ligand>
        <name>heme</name>
        <dbReference type="ChEBI" id="CHEBI:30413"/>
    </ligand>
    <ligandPart>
        <name>Fe</name>
        <dbReference type="ChEBI" id="CHEBI:18248"/>
    </ligandPart>
</feature>
<evidence type="ECO:0000256" key="2">
    <source>
        <dbReference type="ARBA" id="ARBA00010660"/>
    </source>
</evidence>
<feature type="binding site" evidence="13">
    <location>
        <position position="361"/>
    </location>
    <ligand>
        <name>heme</name>
        <dbReference type="ChEBI" id="CHEBI:30413"/>
    </ligand>
</feature>
<dbReference type="EC" id="1.11.1.6" evidence="3 10"/>
<dbReference type="RefSeq" id="WP_139064786.1">
    <property type="nucleotide sequence ID" value="NZ_CP040812.1"/>
</dbReference>
<evidence type="ECO:0000256" key="15">
    <source>
        <dbReference type="RuleBase" id="RU000498"/>
    </source>
</evidence>
<evidence type="ECO:0000256" key="7">
    <source>
        <dbReference type="ARBA" id="ARBA00023002"/>
    </source>
</evidence>
<keyword evidence="6 10" id="KW-0479">Metal-binding</keyword>
<dbReference type="GO" id="GO:0020037">
    <property type="term" value="F:heme binding"/>
    <property type="evidence" value="ECO:0007669"/>
    <property type="project" value="UniProtKB-UniRule"/>
</dbReference>
<gene>
    <name evidence="18" type="ORF">FHG64_01685</name>
</gene>
<feature type="domain" description="Catalase core" evidence="17">
    <location>
        <begin position="31"/>
        <end position="418"/>
    </location>
</feature>
<protein>
    <recommendedName>
        <fullName evidence="3 10">Catalase</fullName>
        <ecNumber evidence="3 10">1.11.1.6</ecNumber>
    </recommendedName>
</protein>
<evidence type="ECO:0000256" key="12">
    <source>
        <dbReference type="PIRSR" id="PIRSR038927-2"/>
    </source>
</evidence>
<comment type="similarity">
    <text evidence="2">Belongs to the catalase family. HPII subfamily.</text>
</comment>
<comment type="catalytic activity">
    <reaction evidence="10 15">
        <text>2 H2O2 = O2 + 2 H2O</text>
        <dbReference type="Rhea" id="RHEA:20309"/>
        <dbReference type="ChEBI" id="CHEBI:15377"/>
        <dbReference type="ChEBI" id="CHEBI:15379"/>
        <dbReference type="ChEBI" id="CHEBI:16240"/>
        <dbReference type="EC" id="1.11.1.6"/>
    </reaction>
</comment>
<dbReference type="GO" id="GO:0042744">
    <property type="term" value="P:hydrogen peroxide catabolic process"/>
    <property type="evidence" value="ECO:0007669"/>
    <property type="project" value="UniProtKB-UniRule"/>
</dbReference>
<dbReference type="Pfam" id="PF18011">
    <property type="entry name" value="Catalase_C"/>
    <property type="match status" value="1"/>
</dbReference>
<dbReference type="GO" id="GO:0004096">
    <property type="term" value="F:catalase activity"/>
    <property type="evidence" value="ECO:0007669"/>
    <property type="project" value="UniProtKB-UniRule"/>
</dbReference>
<keyword evidence="7 10" id="KW-0560">Oxidoreductase</keyword>
<keyword evidence="9 10" id="KW-0376">Hydrogen peroxide</keyword>
<evidence type="ECO:0000256" key="9">
    <source>
        <dbReference type="ARBA" id="ARBA00023324"/>
    </source>
</evidence>
<dbReference type="SUPFAM" id="SSF52317">
    <property type="entry name" value="Class I glutamine amidotransferase-like"/>
    <property type="match status" value="1"/>
</dbReference>
<feature type="cross-link" description="3'-histidyl-3-tyrosine (His-Tyr)" evidence="14">
    <location>
        <begin position="342"/>
        <end position="365"/>
    </location>
</feature>
<dbReference type="PIRSF" id="PIRSF038927">
    <property type="entry name" value="Catalase_clade2"/>
    <property type="match status" value="1"/>
</dbReference>
<dbReference type="Gene3D" id="3.40.50.880">
    <property type="match status" value="1"/>
</dbReference>
<evidence type="ECO:0000313" key="18">
    <source>
        <dbReference type="EMBL" id="QCY68210.1"/>
    </source>
</evidence>
<dbReference type="AlphaFoldDB" id="A0A5B7WYR9"/>
<dbReference type="Gene3D" id="2.40.180.10">
    <property type="entry name" value="Catalase core domain"/>
    <property type="match status" value="1"/>
</dbReference>
<dbReference type="Gene3D" id="1.20.1370.20">
    <property type="match status" value="1"/>
</dbReference>
<evidence type="ECO:0000256" key="14">
    <source>
        <dbReference type="PIRSR" id="PIRSR038927-4"/>
    </source>
</evidence>
<dbReference type="InterPro" id="IPR011614">
    <property type="entry name" value="Catalase_core"/>
</dbReference>
<sequence length="714" mass="80421">MDKGERNDKETNKKLDDLEKEKKDGTGEFLTTSTGVKVNDTQNQLTAGDRGPTLMEDFIFREKMQHFDHERIPERVVHPRGSGAHGYFQVYESMKEYTKAGFLQDPSKKTPVFVRFSTVVGFRGSTDLARDVRGFATKFYTEEGNYDLVGNNMPVFFIQDAMKFPDLVHAIKPEPDSQTPQASAAHDTFWDFASLMPESMHMLMWVTSDRAIPRSLRMMEGFGVHTFRFINEEGKATFVKFHWKPLLGAHGVLWDEAQKIGGKNPDFHRMDLWNAIEDGNYPEWELGVQLVPEEDEHKFDFDLLDPTKIIPEELVPVKRIGKMTLNRNPDNFFAETEQVAFHPGHVVPGIDFTNDPLLQGRLFSYLDTQLIRLGGPNFNEIPINRPIAPMHNNQRDGFMRQQINKGTHYHPNSIGGGCPFQAKMSEGGFVHHAEKVEGNKIRTRSKSFLDFFSQATLFYNSQTDVEKKHIIDAFGFELGKVKRIEIRERMVGLLTQVDQGLARGVAKKLGMDPVPQPEKPMNKGVPADAGPEEFEPIHVEQSIKSSNALSMLKNLVEFIASRKVALLCGDGVDSSSLDNIKKALEEKGATVKIVAPHSGKLRTSSGEMMIDESFITTSSVLFDAVFVPGGEESIKALKEDGEAIHFLDEAFKHCKAIGSDGGKGLLEETHFWKKLTANEMMEKGIVLDKDPSEFITAVGKHRFWNRERADSIPA</sequence>
<dbReference type="PANTHER" id="PTHR42821:SF1">
    <property type="entry name" value="CATALASE-B"/>
    <property type="match status" value="1"/>
</dbReference>
<dbReference type="SUPFAM" id="SSF56634">
    <property type="entry name" value="Heme-dependent catalase-like"/>
    <property type="match status" value="1"/>
</dbReference>
<evidence type="ECO:0000256" key="1">
    <source>
        <dbReference type="ARBA" id="ARBA00001971"/>
    </source>
</evidence>
<dbReference type="SMART" id="SM01060">
    <property type="entry name" value="Catalase"/>
    <property type="match status" value="1"/>
</dbReference>
<evidence type="ECO:0000256" key="4">
    <source>
        <dbReference type="ARBA" id="ARBA00022559"/>
    </source>
</evidence>
<dbReference type="EMBL" id="CP040812">
    <property type="protein sequence ID" value="QCY68210.1"/>
    <property type="molecule type" value="Genomic_DNA"/>
</dbReference>
<feature type="binding site" evidence="13">
    <location>
        <position position="372"/>
    </location>
    <ligand>
        <name>heme</name>
        <dbReference type="ChEBI" id="CHEBI:30413"/>
    </ligand>
</feature>
<dbReference type="GO" id="GO:0006979">
    <property type="term" value="P:response to oxidative stress"/>
    <property type="evidence" value="ECO:0007669"/>
    <property type="project" value="InterPro"/>
</dbReference>
<dbReference type="InterPro" id="IPR010582">
    <property type="entry name" value="Catalase_immune_responsive"/>
</dbReference>
<dbReference type="FunFam" id="2.40.180.10:FF:000003">
    <property type="entry name" value="Catalase"/>
    <property type="match status" value="1"/>
</dbReference>
<dbReference type="InterPro" id="IPR024712">
    <property type="entry name" value="Catalase_clade2"/>
</dbReference>
<dbReference type="InterPro" id="IPR020835">
    <property type="entry name" value="Catalase_sf"/>
</dbReference>
<evidence type="ECO:0000256" key="5">
    <source>
        <dbReference type="ARBA" id="ARBA00022617"/>
    </source>
</evidence>
<feature type="active site" evidence="11">
    <location>
        <position position="151"/>
    </location>
</feature>
<dbReference type="Pfam" id="PF00199">
    <property type="entry name" value="Catalase"/>
    <property type="match status" value="1"/>
</dbReference>
<dbReference type="GO" id="GO:0046872">
    <property type="term" value="F:metal ion binding"/>
    <property type="evidence" value="ECO:0007669"/>
    <property type="project" value="UniProtKB-KW"/>
</dbReference>